<dbReference type="EMBL" id="VMBG01000002">
    <property type="protein sequence ID" value="TSJ76989.1"/>
    <property type="molecule type" value="Genomic_DNA"/>
</dbReference>
<dbReference type="RefSeq" id="WP_144230810.1">
    <property type="nucleotide sequence ID" value="NZ_CBCRVV010000006.1"/>
</dbReference>
<accession>A0A556QK36</accession>
<organism evidence="1 2">
    <name type="scientific">Rariglobus hedericola</name>
    <dbReference type="NCBI Taxonomy" id="2597822"/>
    <lineage>
        <taxon>Bacteria</taxon>
        <taxon>Pseudomonadati</taxon>
        <taxon>Verrucomicrobiota</taxon>
        <taxon>Opitutia</taxon>
        <taxon>Opitutales</taxon>
        <taxon>Opitutaceae</taxon>
        <taxon>Rariglobus</taxon>
    </lineage>
</organism>
<sequence length="131" mass="14356">MSADSQIRINALLLQREALFVRIHEIEGAVSALLREPYPFTRPALPSDQRVKRKAPARAAAAKDKLRKLESDETGYRVTYRQQGQVRVETHDSPDALRTLLAAQGAQLEVQLIETVDAAGTAKAVLHGSAS</sequence>
<proteinExistence type="predicted"/>
<evidence type="ECO:0000313" key="1">
    <source>
        <dbReference type="EMBL" id="TSJ76989.1"/>
    </source>
</evidence>
<gene>
    <name evidence="1" type="ORF">FPL22_12805</name>
</gene>
<protein>
    <submittedName>
        <fullName evidence="1">Uncharacterized protein</fullName>
    </submittedName>
</protein>
<evidence type="ECO:0000313" key="2">
    <source>
        <dbReference type="Proteomes" id="UP000315648"/>
    </source>
</evidence>
<dbReference type="OrthoDB" id="200258at2"/>
<dbReference type="AlphaFoldDB" id="A0A556QK36"/>
<reference evidence="1 2" key="1">
    <citation type="submission" date="2019-07" db="EMBL/GenBank/DDBJ databases">
        <title>Description of 53C-WASEF.</title>
        <authorList>
            <person name="Pitt A."/>
            <person name="Hahn M.W."/>
        </authorList>
    </citation>
    <scope>NUCLEOTIDE SEQUENCE [LARGE SCALE GENOMIC DNA]</scope>
    <source>
        <strain evidence="1 2">53C-WASEF</strain>
    </source>
</reference>
<keyword evidence="2" id="KW-1185">Reference proteome</keyword>
<dbReference type="Proteomes" id="UP000315648">
    <property type="component" value="Unassembled WGS sequence"/>
</dbReference>
<name>A0A556QK36_9BACT</name>
<comment type="caution">
    <text evidence="1">The sequence shown here is derived from an EMBL/GenBank/DDBJ whole genome shotgun (WGS) entry which is preliminary data.</text>
</comment>